<dbReference type="RefSeq" id="WP_061490816.1">
    <property type="nucleotide sequence ID" value="NZ_LHZZ01000505.1"/>
</dbReference>
<proteinExistence type="predicted"/>
<dbReference type="EMBL" id="LHZZ01000505">
    <property type="protein sequence ID" value="KXV75671.1"/>
    <property type="molecule type" value="Genomic_DNA"/>
</dbReference>
<gene>
    <name evidence="1" type="ORF">AD953_06610</name>
</gene>
<protein>
    <submittedName>
        <fullName evidence="1">Uncharacterized protein</fullName>
    </submittedName>
</protein>
<dbReference type="Proteomes" id="UP000075538">
    <property type="component" value="Unassembled WGS sequence"/>
</dbReference>
<name>A0A149V623_9PROT</name>
<sequence length="115" mass="12081">MNKTEALEALDTAFQKIIGEVSGADDAATIHIASAVLIDASMGDIAHISCATGGESNQLAVAVSKIIIDITAHLDANGKENFLDRIMRIVNIPLHSQVIIPIPSGPESCPNTKLH</sequence>
<evidence type="ECO:0000313" key="1">
    <source>
        <dbReference type="EMBL" id="KXV75671.1"/>
    </source>
</evidence>
<reference evidence="1 2" key="1">
    <citation type="submission" date="2015-06" db="EMBL/GenBank/DDBJ databases">
        <title>Improved classification and identification of acetic acid bacteria using matrix-assisted laser desorption/ionization time-of-flight mass spectrometry; Gluconobacter nephelii and Gluconobacter uchimurae are later heterotypic synonyms of Gluconobacter japonicus and Gluconobacter oxydans, respectively.</title>
        <authorList>
            <person name="Li L."/>
            <person name="Cleenwerck I."/>
            <person name="De Vuyst L."/>
            <person name="Vandamme P."/>
        </authorList>
    </citation>
    <scope>NUCLEOTIDE SEQUENCE [LARGE SCALE GENOMIC DNA]</scope>
    <source>
        <strain evidence="1 2">LMG 1604</strain>
    </source>
</reference>
<dbReference type="PATRIC" id="fig|178901.15.peg.1536"/>
<dbReference type="AlphaFoldDB" id="A0A149V623"/>
<evidence type="ECO:0000313" key="2">
    <source>
        <dbReference type="Proteomes" id="UP000075538"/>
    </source>
</evidence>
<accession>A0A149V623</accession>
<comment type="caution">
    <text evidence="1">The sequence shown here is derived from an EMBL/GenBank/DDBJ whole genome shotgun (WGS) entry which is preliminary data.</text>
</comment>
<organism evidence="1 2">
    <name type="scientific">Acetobacter malorum</name>
    <dbReference type="NCBI Taxonomy" id="178901"/>
    <lineage>
        <taxon>Bacteria</taxon>
        <taxon>Pseudomonadati</taxon>
        <taxon>Pseudomonadota</taxon>
        <taxon>Alphaproteobacteria</taxon>
        <taxon>Acetobacterales</taxon>
        <taxon>Acetobacteraceae</taxon>
        <taxon>Acetobacter</taxon>
    </lineage>
</organism>